<dbReference type="Gene3D" id="1.10.1240.50">
    <property type="match status" value="1"/>
</dbReference>
<feature type="domain" description="RepB-like DNA primase" evidence="1">
    <location>
        <begin position="150"/>
        <end position="267"/>
    </location>
</feature>
<dbReference type="RefSeq" id="WP_112147341.1">
    <property type="nucleotide sequence ID" value="NZ_PGTO01000032.1"/>
</dbReference>
<name>A0A364NTB5_9PROT</name>
<dbReference type="Proteomes" id="UP000251075">
    <property type="component" value="Unassembled WGS sequence"/>
</dbReference>
<protein>
    <recommendedName>
        <fullName evidence="1">RepB-like DNA primase domain-containing protein</fullName>
    </recommendedName>
</protein>
<dbReference type="OrthoDB" id="279005at2"/>
<dbReference type="Gene3D" id="3.30.70.1790">
    <property type="entry name" value="RepB DNA-primase, N-terminal domain"/>
    <property type="match status" value="1"/>
</dbReference>
<evidence type="ECO:0000259" key="1">
    <source>
        <dbReference type="Pfam" id="PF16793"/>
    </source>
</evidence>
<comment type="caution">
    <text evidence="2">The sequence shown here is derived from an EMBL/GenBank/DDBJ whole genome shotgun (WGS) entry which is preliminary data.</text>
</comment>
<evidence type="ECO:0000313" key="3">
    <source>
        <dbReference type="Proteomes" id="UP000251075"/>
    </source>
</evidence>
<dbReference type="AlphaFoldDB" id="A0A364NTB5"/>
<evidence type="ECO:0000313" key="2">
    <source>
        <dbReference type="EMBL" id="RAU20155.1"/>
    </source>
</evidence>
<dbReference type="InterPro" id="IPR039459">
    <property type="entry name" value="RepB-like_DNA_primase_dom"/>
</dbReference>
<sequence length="398" mass="44749">MSRMADSAFALAKETIACYRRAPLATVAKLLDYHGPSRWHGAIDMVMELRACPYHDAVTFLHEHLFGGAGGDAKGGGWIKALTPQERAVKAAWRQQLDALGADRYRLTMFHRDVGRTYRSGKHRNETEEVFYTNEQLLESVQETFCRNWQRSYNVYITPFSDTLTYFLVDDVMPEAKARMDASGFRPLIYQSTSWQSWQVVLAVPKSDLGDDQERRLANFTFKRLNELYGDAGIGGQIHPFRATGFQNRKPKYETSMGRYPTVDLIDGRPGTICERTRAFIVEMRAEATKKAAPVRMAGLGEQQLSEDGRAKIAACQARPWLLQYAQDNFLRLSERYGANLDASRADFQIAIGLINRGAGLVEAIAVLLACTPTMTGRRHRDPAGYMLRTVMSAKAAV</sequence>
<dbReference type="Pfam" id="PF16793">
    <property type="entry name" value="RepB_primase"/>
    <property type="match status" value="1"/>
</dbReference>
<organism evidence="2 3">
    <name type="scientific">Paramagnetospirillum kuznetsovii</name>
    <dbReference type="NCBI Taxonomy" id="2053833"/>
    <lineage>
        <taxon>Bacteria</taxon>
        <taxon>Pseudomonadati</taxon>
        <taxon>Pseudomonadota</taxon>
        <taxon>Alphaproteobacteria</taxon>
        <taxon>Rhodospirillales</taxon>
        <taxon>Magnetospirillaceae</taxon>
        <taxon>Paramagnetospirillum</taxon>
    </lineage>
</organism>
<proteinExistence type="predicted"/>
<reference evidence="2 3" key="1">
    <citation type="submission" date="2017-11" db="EMBL/GenBank/DDBJ databases">
        <title>Draft genome sequence of magnetotactic bacterium Magnetospirillum kuznetsovii LBB-42.</title>
        <authorList>
            <person name="Grouzdev D.S."/>
            <person name="Rysina M.S."/>
            <person name="Baslerov R.V."/>
            <person name="Koziaeva V."/>
        </authorList>
    </citation>
    <scope>NUCLEOTIDE SEQUENCE [LARGE SCALE GENOMIC DNA]</scope>
    <source>
        <strain evidence="2 3">LBB-42</strain>
    </source>
</reference>
<accession>A0A364NTB5</accession>
<dbReference type="Gene3D" id="3.30.1490.240">
    <property type="entry name" value="RepB DNA-primase, N-terminal domain"/>
    <property type="match status" value="1"/>
</dbReference>
<gene>
    <name evidence="2" type="ORF">CU669_19900</name>
</gene>
<keyword evidence="3" id="KW-1185">Reference proteome</keyword>
<dbReference type="EMBL" id="PGTO01000032">
    <property type="protein sequence ID" value="RAU20155.1"/>
    <property type="molecule type" value="Genomic_DNA"/>
</dbReference>